<keyword evidence="2" id="KW-1185">Reference proteome</keyword>
<sequence>MTTTGTLNYEDTTQYATWHGIRITHFQNCLSHFIPYQYVINLIKSHECF</sequence>
<reference evidence="1 2" key="1">
    <citation type="submission" date="2019-04" db="EMBL/GenBank/DDBJ databases">
        <title>Annotation for the trematode Fasciola gigantica.</title>
        <authorList>
            <person name="Choi Y.-J."/>
        </authorList>
    </citation>
    <scope>NUCLEOTIDE SEQUENCE [LARGE SCALE GENOMIC DNA]</scope>
    <source>
        <strain evidence="1">Uganda_cow_1</strain>
    </source>
</reference>
<dbReference type="AlphaFoldDB" id="A0A504YES2"/>
<protein>
    <submittedName>
        <fullName evidence="1">Uncharacterized protein</fullName>
    </submittedName>
</protein>
<dbReference type="EMBL" id="SUNJ01014397">
    <property type="protein sequence ID" value="TPP56510.1"/>
    <property type="molecule type" value="Genomic_DNA"/>
</dbReference>
<evidence type="ECO:0000313" key="2">
    <source>
        <dbReference type="Proteomes" id="UP000316759"/>
    </source>
</evidence>
<comment type="caution">
    <text evidence="1">The sequence shown here is derived from an EMBL/GenBank/DDBJ whole genome shotgun (WGS) entry which is preliminary data.</text>
</comment>
<evidence type="ECO:0000313" key="1">
    <source>
        <dbReference type="EMBL" id="TPP56510.1"/>
    </source>
</evidence>
<dbReference type="Proteomes" id="UP000316759">
    <property type="component" value="Unassembled WGS sequence"/>
</dbReference>
<proteinExistence type="predicted"/>
<gene>
    <name evidence="1" type="ORF">FGIG_10637</name>
</gene>
<accession>A0A504YES2</accession>
<name>A0A504YES2_FASGI</name>
<organism evidence="1 2">
    <name type="scientific">Fasciola gigantica</name>
    <name type="common">Giant liver fluke</name>
    <dbReference type="NCBI Taxonomy" id="46835"/>
    <lineage>
        <taxon>Eukaryota</taxon>
        <taxon>Metazoa</taxon>
        <taxon>Spiralia</taxon>
        <taxon>Lophotrochozoa</taxon>
        <taxon>Platyhelminthes</taxon>
        <taxon>Trematoda</taxon>
        <taxon>Digenea</taxon>
        <taxon>Plagiorchiida</taxon>
        <taxon>Echinostomata</taxon>
        <taxon>Echinostomatoidea</taxon>
        <taxon>Fasciolidae</taxon>
        <taxon>Fasciola</taxon>
    </lineage>
</organism>